<evidence type="ECO:0000256" key="4">
    <source>
        <dbReference type="ARBA" id="ARBA00022777"/>
    </source>
</evidence>
<organism evidence="9 10">
    <name type="scientific">Flavobacterium cupriresistens</name>
    <dbReference type="NCBI Taxonomy" id="2893885"/>
    <lineage>
        <taxon>Bacteria</taxon>
        <taxon>Pseudomonadati</taxon>
        <taxon>Bacteroidota</taxon>
        <taxon>Flavobacteriia</taxon>
        <taxon>Flavobacteriales</taxon>
        <taxon>Flavobacteriaceae</taxon>
        <taxon>Flavobacterium</taxon>
    </lineage>
</organism>
<dbReference type="SUPFAM" id="SSF48452">
    <property type="entry name" value="TPR-like"/>
    <property type="match status" value="2"/>
</dbReference>
<keyword evidence="9" id="KW-0067">ATP-binding</keyword>
<evidence type="ECO:0000256" key="5">
    <source>
        <dbReference type="ARBA" id="ARBA00023012"/>
    </source>
</evidence>
<dbReference type="InterPro" id="IPR036890">
    <property type="entry name" value="HATPase_C_sf"/>
</dbReference>
<dbReference type="PANTHER" id="PTHR24421">
    <property type="entry name" value="NITRATE/NITRITE SENSOR PROTEIN NARX-RELATED"/>
    <property type="match status" value="1"/>
</dbReference>
<keyword evidence="6" id="KW-0802">TPR repeat</keyword>
<keyword evidence="4" id="KW-0418">Kinase</keyword>
<dbReference type="GO" id="GO:0005524">
    <property type="term" value="F:ATP binding"/>
    <property type="evidence" value="ECO:0007669"/>
    <property type="project" value="UniProtKB-KW"/>
</dbReference>
<dbReference type="PANTHER" id="PTHR24421:SF10">
    <property type="entry name" value="NITRATE_NITRITE SENSOR PROTEIN NARQ"/>
    <property type="match status" value="1"/>
</dbReference>
<dbReference type="SMART" id="SM00028">
    <property type="entry name" value="TPR"/>
    <property type="match status" value="2"/>
</dbReference>
<dbReference type="SUPFAM" id="SSF55874">
    <property type="entry name" value="ATPase domain of HSP90 chaperone/DNA topoisomerase II/histidine kinase"/>
    <property type="match status" value="1"/>
</dbReference>
<dbReference type="EC" id="2.7.13.3" evidence="2"/>
<dbReference type="Gene3D" id="1.25.40.10">
    <property type="entry name" value="Tetratricopeptide repeat domain"/>
    <property type="match status" value="2"/>
</dbReference>
<dbReference type="Pfam" id="PF02518">
    <property type="entry name" value="HATPase_c"/>
    <property type="match status" value="1"/>
</dbReference>
<evidence type="ECO:0000256" key="3">
    <source>
        <dbReference type="ARBA" id="ARBA00022679"/>
    </source>
</evidence>
<keyword evidence="7" id="KW-0812">Transmembrane</keyword>
<keyword evidence="10" id="KW-1185">Reference proteome</keyword>
<reference evidence="9 10" key="1">
    <citation type="submission" date="2023-11" db="EMBL/GenBank/DDBJ databases">
        <title>Unpublished Manusciprt.</title>
        <authorList>
            <person name="Saticioglu I.B."/>
            <person name="Ay H."/>
            <person name="Ajmi N."/>
            <person name="Altun S."/>
            <person name="Duman M."/>
        </authorList>
    </citation>
    <scope>NUCLEOTIDE SEQUENCE [LARGE SCALE GENOMIC DNA]</scope>
    <source>
        <strain evidence="9 10">Fl-318</strain>
    </source>
</reference>
<sequence length="575" mass="66095">MIPQRIHTYLSIFLTLVVFSSCQKKPVAITQKTKPNPEIRQLIATADKFRASKQLDSAFYYYNKAKINCTPTNPISDYAYCVTNMADIQQTLDDFLGSETTLVKALPLLSSLKNPDSLWKIYTILGTNYSNIYNYDTALSYFYKALYLNTGVVKKLTTKNNIGAVFIKQKKYNACLQLLLPLSSSTSVQESREQYSRLLDNIGFCYFKLEKKEALLYYTKSLEIKSELKDAYQLGKTYYHLAEYYQKNNLPLSIKYAKLSYEKHRNSDCIDQTLKVLAFLIKNDSGKELEKNSITYVKLTDSISEVKQKAKNLFARIKYDSKKEKDENLKLKAQKIKNELQLEGQETRNNISYIIILLTLVLILILYFYLNSRANREKLKATYHSETRISKKLHDELANDVYHAMAFAENRDLSIIENKNNLINSLTDIYSRTTDISKENCPIITDINYIISLKEMISGFNTSNVTIVLSGLDTILWDEIEKTKKINIYRILQELLVNMKKHSKATLIGITIKKTTDVILINYADNGQGIDLKKIGFKNGLQNIENRIATIKGGVTFDSNPKEGFKVFIKLPLYH</sequence>
<keyword evidence="3" id="KW-0808">Transferase</keyword>
<feature type="transmembrane region" description="Helical" evidence="7">
    <location>
        <begin position="351"/>
        <end position="370"/>
    </location>
</feature>
<feature type="repeat" description="TPR" evidence="6">
    <location>
        <begin position="119"/>
        <end position="152"/>
    </location>
</feature>
<dbReference type="InterPro" id="IPR003594">
    <property type="entry name" value="HATPase_dom"/>
</dbReference>
<comment type="caution">
    <text evidence="9">The sequence shown here is derived from an EMBL/GenBank/DDBJ whole genome shotgun (WGS) entry which is preliminary data.</text>
</comment>
<keyword evidence="9" id="KW-0547">Nucleotide-binding</keyword>
<comment type="catalytic activity">
    <reaction evidence="1">
        <text>ATP + protein L-histidine = ADP + protein N-phospho-L-histidine.</text>
        <dbReference type="EC" id="2.7.13.3"/>
    </reaction>
</comment>
<dbReference type="InterPro" id="IPR011990">
    <property type="entry name" value="TPR-like_helical_dom_sf"/>
</dbReference>
<dbReference type="Gene3D" id="3.30.565.10">
    <property type="entry name" value="Histidine kinase-like ATPase, C-terminal domain"/>
    <property type="match status" value="1"/>
</dbReference>
<evidence type="ECO:0000259" key="8">
    <source>
        <dbReference type="Pfam" id="PF02518"/>
    </source>
</evidence>
<dbReference type="Proteomes" id="UP001273350">
    <property type="component" value="Unassembled WGS sequence"/>
</dbReference>
<keyword evidence="7" id="KW-0472">Membrane</keyword>
<evidence type="ECO:0000256" key="6">
    <source>
        <dbReference type="PROSITE-ProRule" id="PRU00339"/>
    </source>
</evidence>
<feature type="domain" description="Histidine kinase/HSP90-like ATPase" evidence="8">
    <location>
        <begin position="485"/>
        <end position="574"/>
    </location>
</feature>
<dbReference type="PROSITE" id="PS51257">
    <property type="entry name" value="PROKAR_LIPOPROTEIN"/>
    <property type="match status" value="1"/>
</dbReference>
<protein>
    <recommendedName>
        <fullName evidence="2">histidine kinase</fullName>
        <ecNumber evidence="2">2.7.13.3</ecNumber>
    </recommendedName>
</protein>
<evidence type="ECO:0000256" key="2">
    <source>
        <dbReference type="ARBA" id="ARBA00012438"/>
    </source>
</evidence>
<dbReference type="InterPro" id="IPR019734">
    <property type="entry name" value="TPR_rpt"/>
</dbReference>
<dbReference type="CDD" id="cd16917">
    <property type="entry name" value="HATPase_UhpB-NarQ-NarX-like"/>
    <property type="match status" value="1"/>
</dbReference>
<evidence type="ECO:0000313" key="9">
    <source>
        <dbReference type="EMBL" id="MDX6189829.1"/>
    </source>
</evidence>
<proteinExistence type="predicted"/>
<dbReference type="EMBL" id="JAWXVI010000006">
    <property type="protein sequence ID" value="MDX6189829.1"/>
    <property type="molecule type" value="Genomic_DNA"/>
</dbReference>
<evidence type="ECO:0000256" key="7">
    <source>
        <dbReference type="SAM" id="Phobius"/>
    </source>
</evidence>
<evidence type="ECO:0000313" key="10">
    <source>
        <dbReference type="Proteomes" id="UP001273350"/>
    </source>
</evidence>
<keyword evidence="5" id="KW-0902">Two-component regulatory system</keyword>
<evidence type="ECO:0000256" key="1">
    <source>
        <dbReference type="ARBA" id="ARBA00000085"/>
    </source>
</evidence>
<name>A0ABU4RB83_9FLAO</name>
<accession>A0ABU4RB83</accession>
<dbReference type="RefSeq" id="WP_230003017.1">
    <property type="nucleotide sequence ID" value="NZ_CP087134.1"/>
</dbReference>
<keyword evidence="7" id="KW-1133">Transmembrane helix</keyword>
<dbReference type="InterPro" id="IPR050482">
    <property type="entry name" value="Sensor_HK_TwoCompSys"/>
</dbReference>
<dbReference type="PROSITE" id="PS50005">
    <property type="entry name" value="TPR"/>
    <property type="match status" value="1"/>
</dbReference>
<gene>
    <name evidence="9" type="ORF">SGQ83_10740</name>
</gene>